<dbReference type="Gene3D" id="3.40.50.12580">
    <property type="match status" value="1"/>
</dbReference>
<dbReference type="PANTHER" id="PTHR37316">
    <property type="entry name" value="TEICHOIC ACID GLYCEROL-PHOSPHATE PRIMASE"/>
    <property type="match status" value="1"/>
</dbReference>
<dbReference type="InterPro" id="IPR029044">
    <property type="entry name" value="Nucleotide-diphossugar_trans"/>
</dbReference>
<dbReference type="InterPro" id="IPR007554">
    <property type="entry name" value="Glycerophosphate_synth"/>
</dbReference>
<dbReference type="GO" id="GO:0019350">
    <property type="term" value="P:teichoic acid biosynthetic process"/>
    <property type="evidence" value="ECO:0007669"/>
    <property type="project" value="UniProtKB-KW"/>
</dbReference>
<comment type="similarity">
    <text evidence="2">Belongs to the CDP-glycerol glycerophosphotransferase family.</text>
</comment>
<evidence type="ECO:0000259" key="8">
    <source>
        <dbReference type="Pfam" id="PF00535"/>
    </source>
</evidence>
<evidence type="ECO:0000256" key="5">
    <source>
        <dbReference type="ARBA" id="ARBA00022944"/>
    </source>
</evidence>
<dbReference type="GO" id="GO:0047355">
    <property type="term" value="F:CDP-glycerol glycerophosphotransferase activity"/>
    <property type="evidence" value="ECO:0007669"/>
    <property type="project" value="InterPro"/>
</dbReference>
<evidence type="ECO:0000256" key="7">
    <source>
        <dbReference type="SAM" id="MobiDB-lite"/>
    </source>
</evidence>
<dbReference type="SUPFAM" id="SSF53756">
    <property type="entry name" value="UDP-Glycosyltransferase/glycogen phosphorylase"/>
    <property type="match status" value="1"/>
</dbReference>
<keyword evidence="6" id="KW-0472">Membrane</keyword>
<comment type="subcellular location">
    <subcellularLocation>
        <location evidence="1">Cell membrane</location>
        <topology evidence="1">Peripheral membrane protein</topology>
    </subcellularLocation>
</comment>
<dbReference type="GO" id="GO:0005886">
    <property type="term" value="C:plasma membrane"/>
    <property type="evidence" value="ECO:0007669"/>
    <property type="project" value="UniProtKB-SubCell"/>
</dbReference>
<comment type="caution">
    <text evidence="9">The sequence shown here is derived from an EMBL/GenBank/DDBJ whole genome shotgun (WGS) entry which is preliminary data.</text>
</comment>
<proteinExistence type="inferred from homology"/>
<dbReference type="CDD" id="cd00761">
    <property type="entry name" value="Glyco_tranf_GTA_type"/>
    <property type="match status" value="1"/>
</dbReference>
<sequence>MERHGRQGARRVPGAVLPVGRRARGRARRPPPVPRGAGPEPADVDPPAPLPHPRLPPLTTRRLTTWPRFPGPQVVEGVGRLSTSRISVIVLSHGAGESLPDTLTSLSVQSHGELEVLVMDDGTGAAAGIALPDDRFRLVREGALSRGAARGRGVAAAGGAFLLFVDGGDELPPDALELLLSALERSGSDFALGGEAARKRTGQVWSWQPRKATVPPATGTDLRRHPDLILSRQITGKLFRRSFWQAGGLEFPDIGRYDDLAVTVQALHLAKAIDVLPEVVLHRRPARYAPTTEAQEIADGFGAVTLATTWLAEHGSARDARPLQLAAVTTELRVFLDVLPDLPGEERDQVVAQAAAFAAGVPAKVFAEAPALVRLKWHLASAGHTTELVKVVRYERGKSSPSIVRDPVRRYVVYPYWKDNALDIPREVYRARDEVKLRGRVHAVRWEGDRLTVTGEAYINSVSSRRRWTALKTVTLRSGRRKIIARARQTPKPGKTSGAWSGFEFSLDAGRLRDRGTWVEGIWDVRASVLNSGVFRQGPLRGGGSGTGAHPPYHYVADDVRVVPRIVDGNLRVEVEKVRVKASSLRWEGDALVIGLTAAGDPPAELTLRLGDTRVRVPVTTAGGAPSARVDPAALADVPIDPDAIDDTRDWTISADGRSLVLAEGVEEVARPFGALEVVAGRGPSGYLRVRLTTTRLLVADCAWRPDGTLALTATHAAHEAGQIVLRGRARRKDFAFDLVADGSGTLRAEVPVAAVPSVAGVLPLRPGRWDVLFRPHGGRALTVRLTGPAQKGLPEALEVARREYDLESADGRLVVSVTGDVSREERGEGPKIREEARRRVERDGLRDAVLFSCFNGRQYSDSPKAIHQELVRRGSDLEQLWVVNDAQVELPSTLEAVRLNGREWQEAVSTSRYIVTNHRLGDWFQRHPDQIVLQTWHGTPLKKIGKDIKEVHFAYAPGMKKALQAKSTGPAIPEWSHLLSPNPFSTEIFRRAFAFQGEIIEAGYPRNDLMHSPEAEAVAKDVRTRLGIPEGKRVVLYAPTWRDDQYYSKGRYKFDMRLDLERARAALGDDHVLLVRLHTNVVDGIAEDPGGFVRDVSLYPDITELYLISDMMISDYSSVMFDYANTGRPMLFFTYDLADYRDRLRGFYFDFEAEAPGPLVETSDDLIEAIGNIEDATAGHRSRYQDFVERFCPLDDGNAAARTVDRVFQSSL</sequence>
<name>A0A4V2YXV4_9ACTN</name>
<keyword evidence="10" id="KW-1185">Reference proteome</keyword>
<dbReference type="InterPro" id="IPR043149">
    <property type="entry name" value="TagF_N"/>
</dbReference>
<evidence type="ECO:0000256" key="3">
    <source>
        <dbReference type="ARBA" id="ARBA00022475"/>
    </source>
</evidence>
<feature type="compositionally biased region" description="Pro residues" evidence="7">
    <location>
        <begin position="44"/>
        <end position="56"/>
    </location>
</feature>
<dbReference type="PANTHER" id="PTHR37316:SF3">
    <property type="entry name" value="TEICHOIC ACID GLYCEROL-PHOSPHATE TRANSFERASE"/>
    <property type="match status" value="1"/>
</dbReference>
<dbReference type="Gene3D" id="3.40.50.11820">
    <property type="match status" value="1"/>
</dbReference>
<dbReference type="Pfam" id="PF04464">
    <property type="entry name" value="Glyphos_transf"/>
    <property type="match status" value="1"/>
</dbReference>
<reference evidence="9 10" key="1">
    <citation type="submission" date="2019-03" db="EMBL/GenBank/DDBJ databases">
        <title>Draft genome sequences of novel Actinobacteria.</title>
        <authorList>
            <person name="Sahin N."/>
            <person name="Ay H."/>
            <person name="Saygin H."/>
        </authorList>
    </citation>
    <scope>NUCLEOTIDE SEQUENCE [LARGE SCALE GENOMIC DNA]</scope>
    <source>
        <strain evidence="9 10">H3C3</strain>
    </source>
</reference>
<dbReference type="InterPro" id="IPR051612">
    <property type="entry name" value="Teichoic_Acid_Biosynth"/>
</dbReference>
<keyword evidence="4 9" id="KW-0808">Transferase</keyword>
<dbReference type="SUPFAM" id="SSF53448">
    <property type="entry name" value="Nucleotide-diphospho-sugar transferases"/>
    <property type="match status" value="1"/>
</dbReference>
<organism evidence="9 10">
    <name type="scientific">Actinomadura rubrisoli</name>
    <dbReference type="NCBI Taxonomy" id="2530368"/>
    <lineage>
        <taxon>Bacteria</taxon>
        <taxon>Bacillati</taxon>
        <taxon>Actinomycetota</taxon>
        <taxon>Actinomycetes</taxon>
        <taxon>Streptosporangiales</taxon>
        <taxon>Thermomonosporaceae</taxon>
        <taxon>Actinomadura</taxon>
    </lineage>
</organism>
<evidence type="ECO:0000256" key="1">
    <source>
        <dbReference type="ARBA" id="ARBA00004202"/>
    </source>
</evidence>
<feature type="domain" description="Glycosyltransferase 2-like" evidence="8">
    <location>
        <begin position="87"/>
        <end position="241"/>
    </location>
</feature>
<evidence type="ECO:0000256" key="6">
    <source>
        <dbReference type="ARBA" id="ARBA00023136"/>
    </source>
</evidence>
<evidence type="ECO:0000313" key="10">
    <source>
        <dbReference type="Proteomes" id="UP000294513"/>
    </source>
</evidence>
<dbReference type="Gene3D" id="3.90.550.10">
    <property type="entry name" value="Spore Coat Polysaccharide Biosynthesis Protein SpsA, Chain A"/>
    <property type="match status" value="1"/>
</dbReference>
<dbReference type="Proteomes" id="UP000294513">
    <property type="component" value="Unassembled WGS sequence"/>
</dbReference>
<evidence type="ECO:0000256" key="4">
    <source>
        <dbReference type="ARBA" id="ARBA00022679"/>
    </source>
</evidence>
<dbReference type="InterPro" id="IPR043148">
    <property type="entry name" value="TagF_C"/>
</dbReference>
<accession>A0A4V2YXV4</accession>
<dbReference type="AlphaFoldDB" id="A0A4V2YXV4"/>
<keyword evidence="3" id="KW-1003">Cell membrane</keyword>
<feature type="region of interest" description="Disordered" evidence="7">
    <location>
        <begin position="1"/>
        <end position="65"/>
    </location>
</feature>
<evidence type="ECO:0000313" key="9">
    <source>
        <dbReference type="EMBL" id="TDD90217.1"/>
    </source>
</evidence>
<gene>
    <name evidence="9" type="ORF">E1298_13300</name>
</gene>
<keyword evidence="5" id="KW-0777">Teichoic acid biosynthesis</keyword>
<dbReference type="OrthoDB" id="3183633at2"/>
<dbReference type="EMBL" id="SMKU01000052">
    <property type="protein sequence ID" value="TDD90217.1"/>
    <property type="molecule type" value="Genomic_DNA"/>
</dbReference>
<evidence type="ECO:0000256" key="2">
    <source>
        <dbReference type="ARBA" id="ARBA00010488"/>
    </source>
</evidence>
<dbReference type="Pfam" id="PF00535">
    <property type="entry name" value="Glycos_transf_2"/>
    <property type="match status" value="1"/>
</dbReference>
<protein>
    <submittedName>
        <fullName evidence="9">CDP-glycerol:glycerophosphate glycerophosphotransferase</fullName>
    </submittedName>
</protein>
<dbReference type="InterPro" id="IPR001173">
    <property type="entry name" value="Glyco_trans_2-like"/>
</dbReference>